<dbReference type="NCBIfam" id="TIGR02866">
    <property type="entry name" value="CoxB"/>
    <property type="match status" value="1"/>
</dbReference>
<accession>A0A1B1XZ24</accession>
<dbReference type="GO" id="GO:0005507">
    <property type="term" value="F:copper ion binding"/>
    <property type="evidence" value="ECO:0007669"/>
    <property type="project" value="InterPro"/>
</dbReference>
<dbReference type="GO" id="GO:0005743">
    <property type="term" value="C:mitochondrial inner membrane"/>
    <property type="evidence" value="ECO:0007669"/>
    <property type="project" value="UniProtKB-SubCell"/>
</dbReference>
<dbReference type="InterPro" id="IPR036257">
    <property type="entry name" value="Cyt_c_oxidase_su2_TM_sf"/>
</dbReference>
<feature type="transmembrane region" description="Helical" evidence="16">
    <location>
        <begin position="50"/>
        <end position="71"/>
    </location>
</feature>
<dbReference type="InterPro" id="IPR014222">
    <property type="entry name" value="Cyt_c_oxidase_su2"/>
</dbReference>
<keyword evidence="11 16" id="KW-1133">Transmembrane helix</keyword>
<evidence type="ECO:0000256" key="13">
    <source>
        <dbReference type="ARBA" id="ARBA00023136"/>
    </source>
</evidence>
<dbReference type="Gene3D" id="2.60.40.420">
    <property type="entry name" value="Cupredoxins - blue copper proteins"/>
    <property type="match status" value="1"/>
</dbReference>
<evidence type="ECO:0000256" key="9">
    <source>
        <dbReference type="ARBA" id="ARBA00022967"/>
    </source>
</evidence>
<dbReference type="Pfam" id="PF00116">
    <property type="entry name" value="COX2"/>
    <property type="match status" value="1"/>
</dbReference>
<evidence type="ECO:0000259" key="18">
    <source>
        <dbReference type="PROSITE" id="PS50999"/>
    </source>
</evidence>
<dbReference type="GO" id="GO:0042773">
    <property type="term" value="P:ATP synthesis coupled electron transport"/>
    <property type="evidence" value="ECO:0007669"/>
    <property type="project" value="TreeGrafter"/>
</dbReference>
<dbReference type="EMBL" id="KU761587">
    <property type="protein sequence ID" value="ANW83213.1"/>
    <property type="molecule type" value="Genomic_DNA"/>
</dbReference>
<evidence type="ECO:0000256" key="16">
    <source>
        <dbReference type="SAM" id="Phobius"/>
    </source>
</evidence>
<keyword evidence="13 15" id="KW-0472">Membrane</keyword>
<evidence type="ECO:0000256" key="3">
    <source>
        <dbReference type="ARBA" id="ARBA00015946"/>
    </source>
</evidence>
<evidence type="ECO:0000256" key="11">
    <source>
        <dbReference type="ARBA" id="ARBA00022989"/>
    </source>
</evidence>
<gene>
    <name evidence="19" type="primary">cox2</name>
</gene>
<dbReference type="PROSITE" id="PS00078">
    <property type="entry name" value="COX2"/>
    <property type="match status" value="1"/>
</dbReference>
<keyword evidence="10 15" id="KW-0249">Electron transport</keyword>
<keyword evidence="5 15" id="KW-0679">Respiratory chain</keyword>
<comment type="function">
    <text evidence="15">Component of the cytochrome c oxidase, the last enzyme in the mitochondrial electron transport chain which drives oxidative phosphorylation. The respiratory chain contains 3 multisubunit complexes succinate dehydrogenase (complex II, CII), ubiquinol-cytochrome c oxidoreductase (cytochrome b-c1 complex, complex III, CIII) and cytochrome c oxidase (complex IV, CIV), that cooperate to transfer electrons derived from NADH and succinate to molecular oxygen, creating an electrochemical gradient over the inner membrane that drives transmembrane transport and the ATP synthase. Cytochrome c oxidase is the component of the respiratory chain that catalyzes the reduction of oxygen to water. Electrons originating from reduced cytochrome c in the intermembrane space (IMS) are transferred via the dinuclear copper A center (CU(A)) of subunit 2 and heme A of subunit 1 to the active site in subunit 1, a binuclear center (BNC) formed by heme A3 and copper B (CU(B)). The BNC reduces molecular oxygen to 2 water molecules using 4 electrons from cytochrome c in the IMS and 4 protons from the mitochondrial matrix.</text>
</comment>
<evidence type="ECO:0000259" key="17">
    <source>
        <dbReference type="PROSITE" id="PS50857"/>
    </source>
</evidence>
<geneLocation type="mitochondrion" evidence="19"/>
<evidence type="ECO:0000256" key="15">
    <source>
        <dbReference type="RuleBase" id="RU000457"/>
    </source>
</evidence>
<dbReference type="PANTHER" id="PTHR22888">
    <property type="entry name" value="CYTOCHROME C OXIDASE, SUBUNIT II"/>
    <property type="match status" value="1"/>
</dbReference>
<keyword evidence="4 15" id="KW-0813">Transport</keyword>
<dbReference type="PROSITE" id="PS50999">
    <property type="entry name" value="COX2_TM"/>
    <property type="match status" value="1"/>
</dbReference>
<evidence type="ECO:0000256" key="14">
    <source>
        <dbReference type="ARBA" id="ARBA00049512"/>
    </source>
</evidence>
<reference evidence="19" key="1">
    <citation type="submission" date="2016-02" db="EMBL/GenBank/DDBJ databases">
        <authorList>
            <person name="Wen L."/>
            <person name="He K."/>
            <person name="Yang H."/>
        </authorList>
    </citation>
    <scope>NUCLEOTIDE SEQUENCE</scope>
</reference>
<evidence type="ECO:0000256" key="7">
    <source>
        <dbReference type="ARBA" id="ARBA00022723"/>
    </source>
</evidence>
<evidence type="ECO:0000256" key="12">
    <source>
        <dbReference type="ARBA" id="ARBA00023008"/>
    </source>
</evidence>
<keyword evidence="9" id="KW-1278">Translocase</keyword>
<dbReference type="PRINTS" id="PR01166">
    <property type="entry name" value="CYCOXIDASEII"/>
</dbReference>
<comment type="subcellular location">
    <subcellularLocation>
        <location evidence="1">Membrane</location>
        <topology evidence="1">Multi-pass membrane protein</topology>
    </subcellularLocation>
    <subcellularLocation>
        <location evidence="15">Mitochondrion inner membrane</location>
        <topology evidence="15">Multi-pass membrane protein</topology>
    </subcellularLocation>
</comment>
<evidence type="ECO:0000256" key="8">
    <source>
        <dbReference type="ARBA" id="ARBA00022842"/>
    </source>
</evidence>
<comment type="cofactor">
    <cofactor evidence="15">
        <name>Cu cation</name>
        <dbReference type="ChEBI" id="CHEBI:23378"/>
    </cofactor>
    <text evidence="15">Binds a copper A center.</text>
</comment>
<name>A0A1B1XZ24_9CEST</name>
<evidence type="ECO:0000313" key="19">
    <source>
        <dbReference type="EMBL" id="ANW83213.1"/>
    </source>
</evidence>
<dbReference type="SUPFAM" id="SSF81464">
    <property type="entry name" value="Cytochrome c oxidase subunit II-like, transmembrane region"/>
    <property type="match status" value="1"/>
</dbReference>
<keyword evidence="6 15" id="KW-0812">Transmembrane</keyword>
<dbReference type="Gene3D" id="1.10.287.90">
    <property type="match status" value="1"/>
</dbReference>
<dbReference type="PANTHER" id="PTHR22888:SF9">
    <property type="entry name" value="CYTOCHROME C OXIDASE SUBUNIT 2"/>
    <property type="match status" value="1"/>
</dbReference>
<feature type="transmembrane region" description="Helical" evidence="16">
    <location>
        <begin position="7"/>
        <end position="30"/>
    </location>
</feature>
<comment type="similarity">
    <text evidence="2 15">Belongs to the cytochrome c oxidase subunit 2 family.</text>
</comment>
<dbReference type="GO" id="GO:0004129">
    <property type="term" value="F:cytochrome-c oxidase activity"/>
    <property type="evidence" value="ECO:0007669"/>
    <property type="project" value="UniProtKB-EC"/>
</dbReference>
<organism evidence="19">
    <name type="scientific">Testudotaenia sp. WL-2016</name>
    <dbReference type="NCBI Taxonomy" id="1873314"/>
    <lineage>
        <taxon>Eukaryota</taxon>
        <taxon>Metazoa</taxon>
        <taxon>Spiralia</taxon>
        <taxon>Lophotrochozoa</taxon>
        <taxon>Platyhelminthes</taxon>
        <taxon>Cestoda</taxon>
        <taxon>Eucestoda</taxon>
        <taxon>Proteocephalidea</taxon>
        <taxon>Proteocephalidae</taxon>
        <taxon>Proteocephalinae</taxon>
        <taxon>Testudotaenia</taxon>
    </lineage>
</organism>
<comment type="catalytic activity">
    <reaction evidence="14">
        <text>4 Fe(II)-[cytochrome c] + O2 + 8 H(+)(in) = 4 Fe(III)-[cytochrome c] + 2 H2O + 4 H(+)(out)</text>
        <dbReference type="Rhea" id="RHEA:11436"/>
        <dbReference type="Rhea" id="RHEA-COMP:10350"/>
        <dbReference type="Rhea" id="RHEA-COMP:14399"/>
        <dbReference type="ChEBI" id="CHEBI:15377"/>
        <dbReference type="ChEBI" id="CHEBI:15378"/>
        <dbReference type="ChEBI" id="CHEBI:15379"/>
        <dbReference type="ChEBI" id="CHEBI:29033"/>
        <dbReference type="ChEBI" id="CHEBI:29034"/>
        <dbReference type="EC" id="7.1.1.9"/>
    </reaction>
    <physiologicalReaction direction="left-to-right" evidence="14">
        <dbReference type="Rhea" id="RHEA:11437"/>
    </physiologicalReaction>
</comment>
<keyword evidence="12 15" id="KW-0186">Copper</keyword>
<evidence type="ECO:0000256" key="1">
    <source>
        <dbReference type="ARBA" id="ARBA00004141"/>
    </source>
</evidence>
<dbReference type="SUPFAM" id="SSF49503">
    <property type="entry name" value="Cupredoxins"/>
    <property type="match status" value="1"/>
</dbReference>
<proteinExistence type="inferred from homology"/>
<dbReference type="PROSITE" id="PS50857">
    <property type="entry name" value="COX2_CUA"/>
    <property type="match status" value="1"/>
</dbReference>
<dbReference type="InterPro" id="IPR011759">
    <property type="entry name" value="Cyt_c_oxidase_su2_TM_dom"/>
</dbReference>
<evidence type="ECO:0000256" key="6">
    <source>
        <dbReference type="ARBA" id="ARBA00022692"/>
    </source>
</evidence>
<protein>
    <recommendedName>
        <fullName evidence="3 15">Cytochrome c oxidase subunit 2</fullName>
    </recommendedName>
</protein>
<keyword evidence="15" id="KW-0999">Mitochondrion inner membrane</keyword>
<dbReference type="GO" id="GO:0016491">
    <property type="term" value="F:oxidoreductase activity"/>
    <property type="evidence" value="ECO:0007669"/>
    <property type="project" value="InterPro"/>
</dbReference>
<keyword evidence="7 15" id="KW-0479">Metal-binding</keyword>
<dbReference type="AlphaFoldDB" id="A0A1B1XZ24"/>
<dbReference type="InterPro" id="IPR001505">
    <property type="entry name" value="Copper_CuA"/>
</dbReference>
<dbReference type="Pfam" id="PF02790">
    <property type="entry name" value="COX2_TM"/>
    <property type="match status" value="1"/>
</dbReference>
<keyword evidence="8" id="KW-0460">Magnesium</keyword>
<sequence length="189" mass="21441">MNFSLMYYDMVCYIIAVCIFILFFVYFMLIWGSVSNGSINFGSDNQTVELLWTVVPTFIVLVLCSLNVNFITSGLDSLSEQTVKVVGHQWYWSYDYSDGSYDSYMCKDGFQVDKPLRLVYGVPYHFIVTSADVIHSFSVPSLNIKMDAIPGRLNHLFFCPSYFGVFVGYCTELCGAGHSYMPVVVEVVK</sequence>
<evidence type="ECO:0000256" key="4">
    <source>
        <dbReference type="ARBA" id="ARBA00022448"/>
    </source>
</evidence>
<dbReference type="InterPro" id="IPR002429">
    <property type="entry name" value="CcO_II-like_C"/>
</dbReference>
<evidence type="ECO:0000256" key="10">
    <source>
        <dbReference type="ARBA" id="ARBA00022982"/>
    </source>
</evidence>
<keyword evidence="15 19" id="KW-0496">Mitochondrion</keyword>
<evidence type="ECO:0000256" key="2">
    <source>
        <dbReference type="ARBA" id="ARBA00007866"/>
    </source>
</evidence>
<dbReference type="InterPro" id="IPR045187">
    <property type="entry name" value="CcO_II"/>
</dbReference>
<feature type="domain" description="Cytochrome oxidase subunit II transmembrane region profile" evidence="18">
    <location>
        <begin position="1"/>
        <end position="78"/>
    </location>
</feature>
<feature type="domain" description="Cytochrome oxidase subunit II copper A binding" evidence="17">
    <location>
        <begin position="78"/>
        <end position="189"/>
    </location>
</feature>
<evidence type="ECO:0000256" key="5">
    <source>
        <dbReference type="ARBA" id="ARBA00022660"/>
    </source>
</evidence>
<dbReference type="InterPro" id="IPR008972">
    <property type="entry name" value="Cupredoxin"/>
</dbReference>